<dbReference type="SUPFAM" id="SSF51621">
    <property type="entry name" value="Phosphoenolpyruvate/pyruvate domain"/>
    <property type="match status" value="1"/>
</dbReference>
<feature type="domain" description="HpcH/HpaI aldolase/citrate lyase" evidence="4">
    <location>
        <begin position="21"/>
        <end position="244"/>
    </location>
</feature>
<dbReference type="AlphaFoldDB" id="A0A0A1TLY6"/>
<dbReference type="InterPro" id="IPR005000">
    <property type="entry name" value="Aldolase/citrate-lyase_domain"/>
</dbReference>
<evidence type="ECO:0000313" key="6">
    <source>
        <dbReference type="Proteomes" id="UP000039046"/>
    </source>
</evidence>
<organism evidence="5 6">
    <name type="scientific">[Torrubiella] hemipterigena</name>
    <dbReference type="NCBI Taxonomy" id="1531966"/>
    <lineage>
        <taxon>Eukaryota</taxon>
        <taxon>Fungi</taxon>
        <taxon>Dikarya</taxon>
        <taxon>Ascomycota</taxon>
        <taxon>Pezizomycotina</taxon>
        <taxon>Sordariomycetes</taxon>
        <taxon>Hypocreomycetidae</taxon>
        <taxon>Hypocreales</taxon>
        <taxon>Clavicipitaceae</taxon>
        <taxon>Clavicipitaceae incertae sedis</taxon>
        <taxon>'Torrubiella' clade</taxon>
    </lineage>
</organism>
<accession>A0A0A1TLY6</accession>
<dbReference type="EMBL" id="CDHN01000004">
    <property type="protein sequence ID" value="CEJ91928.1"/>
    <property type="molecule type" value="Genomic_DNA"/>
</dbReference>
<sequence length="266" mass="28816">MQASNTLLRAFSENRQSFGIWQMIPDANVSRLLARSGCEWIMIDCEHGYISDTGMHHTVPAVAAAGASPIVRLPDMQPWMIKRALDAGAHGILVPQLRTVEEARQVVKCAKFPPRGTRGYGSPIPLDRFTPVPTLTEYLQQANDALLTMVHIETQEALDAVDEIAAVDGIDVVFIGISDLANNIGHPIIDGAVSEELKVAIAKILEAGHRAGKKVGIYCSTGEQGKAAADQGFDMISMSSDYTLLHGIVSQEISIASGRLPHRLRR</sequence>
<dbReference type="InterPro" id="IPR040442">
    <property type="entry name" value="Pyrv_kinase-like_dom_sf"/>
</dbReference>
<evidence type="ECO:0000256" key="3">
    <source>
        <dbReference type="ARBA" id="ARBA00023239"/>
    </source>
</evidence>
<evidence type="ECO:0000256" key="1">
    <source>
        <dbReference type="ARBA" id="ARBA00005568"/>
    </source>
</evidence>
<protein>
    <recommendedName>
        <fullName evidence="4">HpcH/HpaI aldolase/citrate lyase domain-containing protein</fullName>
    </recommendedName>
</protein>
<dbReference type="GO" id="GO:0016832">
    <property type="term" value="F:aldehyde-lyase activity"/>
    <property type="evidence" value="ECO:0007669"/>
    <property type="project" value="TreeGrafter"/>
</dbReference>
<proteinExistence type="inferred from homology"/>
<reference evidence="5 6" key="1">
    <citation type="journal article" date="2015" name="Genome Announc.">
        <title>Draft Genome Sequence and Gene Annotation of the Entomopathogenic Fungus Verticillium hemipterigenum.</title>
        <authorList>
            <person name="Horn F."/>
            <person name="Habel A."/>
            <person name="Scharf D.H."/>
            <person name="Dworschak J."/>
            <person name="Brakhage A.A."/>
            <person name="Guthke R."/>
            <person name="Hertweck C."/>
            <person name="Linde J."/>
        </authorList>
    </citation>
    <scope>NUCLEOTIDE SEQUENCE [LARGE SCALE GENOMIC DNA]</scope>
</reference>
<dbReference type="PANTHER" id="PTHR30502">
    <property type="entry name" value="2-KETO-3-DEOXY-L-RHAMNONATE ALDOLASE"/>
    <property type="match status" value="1"/>
</dbReference>
<dbReference type="HOGENOM" id="CLU_059964_3_0_1"/>
<dbReference type="Pfam" id="PF03328">
    <property type="entry name" value="HpcH_HpaI"/>
    <property type="match status" value="1"/>
</dbReference>
<keyword evidence="3" id="KW-0456">Lyase</keyword>
<dbReference type="PANTHER" id="PTHR30502:SF0">
    <property type="entry name" value="PHOSPHOENOLPYRUVATE CARBOXYLASE FAMILY PROTEIN"/>
    <property type="match status" value="1"/>
</dbReference>
<keyword evidence="2" id="KW-0479">Metal-binding</keyword>
<evidence type="ECO:0000313" key="5">
    <source>
        <dbReference type="EMBL" id="CEJ91928.1"/>
    </source>
</evidence>
<evidence type="ECO:0000256" key="2">
    <source>
        <dbReference type="ARBA" id="ARBA00022723"/>
    </source>
</evidence>
<comment type="similarity">
    <text evidence="1">Belongs to the HpcH/HpaI aldolase family.</text>
</comment>
<dbReference type="Gene3D" id="3.20.20.60">
    <property type="entry name" value="Phosphoenolpyruvate-binding domains"/>
    <property type="match status" value="1"/>
</dbReference>
<gene>
    <name evidence="5" type="ORF">VHEMI07610</name>
</gene>
<dbReference type="InterPro" id="IPR015813">
    <property type="entry name" value="Pyrv/PenolPyrv_kinase-like_dom"/>
</dbReference>
<dbReference type="GO" id="GO:0005737">
    <property type="term" value="C:cytoplasm"/>
    <property type="evidence" value="ECO:0007669"/>
    <property type="project" value="TreeGrafter"/>
</dbReference>
<dbReference type="STRING" id="1531966.A0A0A1TLY6"/>
<evidence type="ECO:0000259" key="4">
    <source>
        <dbReference type="Pfam" id="PF03328"/>
    </source>
</evidence>
<keyword evidence="6" id="KW-1185">Reference proteome</keyword>
<dbReference type="Proteomes" id="UP000039046">
    <property type="component" value="Unassembled WGS sequence"/>
</dbReference>
<dbReference type="OrthoDB" id="1621678at2759"/>
<name>A0A0A1TLY6_9HYPO</name>
<dbReference type="InterPro" id="IPR050251">
    <property type="entry name" value="HpcH-HpaI_aldolase"/>
</dbReference>
<dbReference type="GO" id="GO:0046872">
    <property type="term" value="F:metal ion binding"/>
    <property type="evidence" value="ECO:0007669"/>
    <property type="project" value="UniProtKB-KW"/>
</dbReference>